<accession>A0A0C3BDS6</accession>
<reference evidence="5" key="2">
    <citation type="submission" date="2015-01" db="EMBL/GenBank/DDBJ databases">
        <title>Evolutionary Origins and Diversification of the Mycorrhizal Mutualists.</title>
        <authorList>
            <consortium name="DOE Joint Genome Institute"/>
            <consortium name="Mycorrhizal Genomics Consortium"/>
            <person name="Kohler A."/>
            <person name="Kuo A."/>
            <person name="Nagy L.G."/>
            <person name="Floudas D."/>
            <person name="Copeland A."/>
            <person name="Barry K.W."/>
            <person name="Cichocki N."/>
            <person name="Veneault-Fourrey C."/>
            <person name="LaButti K."/>
            <person name="Lindquist E.A."/>
            <person name="Lipzen A."/>
            <person name="Lundell T."/>
            <person name="Morin E."/>
            <person name="Murat C."/>
            <person name="Riley R."/>
            <person name="Ohm R."/>
            <person name="Sun H."/>
            <person name="Tunlid A."/>
            <person name="Henrissat B."/>
            <person name="Grigoriev I.V."/>
            <person name="Hibbett D.S."/>
            <person name="Martin F."/>
        </authorList>
    </citation>
    <scope>NUCLEOTIDE SEQUENCE [LARGE SCALE GENOMIC DNA]</scope>
    <source>
        <strain evidence="5">MAFF 305830</strain>
    </source>
</reference>
<dbReference type="PROSITE" id="PS50157">
    <property type="entry name" value="ZINC_FINGER_C2H2_2"/>
    <property type="match status" value="1"/>
</dbReference>
<protein>
    <recommendedName>
        <fullName evidence="3">C2H2-type domain-containing protein</fullName>
    </recommendedName>
</protein>
<keyword evidence="1" id="KW-0862">Zinc</keyword>
<name>A0A0C3BDS6_SERVB</name>
<dbReference type="Gene3D" id="3.30.160.60">
    <property type="entry name" value="Classic Zinc Finger"/>
    <property type="match status" value="1"/>
</dbReference>
<organism evidence="4 5">
    <name type="scientific">Serendipita vermifera MAFF 305830</name>
    <dbReference type="NCBI Taxonomy" id="933852"/>
    <lineage>
        <taxon>Eukaryota</taxon>
        <taxon>Fungi</taxon>
        <taxon>Dikarya</taxon>
        <taxon>Basidiomycota</taxon>
        <taxon>Agaricomycotina</taxon>
        <taxon>Agaricomycetes</taxon>
        <taxon>Sebacinales</taxon>
        <taxon>Serendipitaceae</taxon>
        <taxon>Serendipita</taxon>
    </lineage>
</organism>
<feature type="region of interest" description="Disordered" evidence="2">
    <location>
        <begin position="98"/>
        <end position="117"/>
    </location>
</feature>
<evidence type="ECO:0000256" key="1">
    <source>
        <dbReference type="PROSITE-ProRule" id="PRU00042"/>
    </source>
</evidence>
<dbReference type="HOGENOM" id="CLU_1441869_0_0_1"/>
<reference evidence="4 5" key="1">
    <citation type="submission" date="2014-04" db="EMBL/GenBank/DDBJ databases">
        <authorList>
            <consortium name="DOE Joint Genome Institute"/>
            <person name="Kuo A."/>
            <person name="Zuccaro A."/>
            <person name="Kohler A."/>
            <person name="Nagy L.G."/>
            <person name="Floudas D."/>
            <person name="Copeland A."/>
            <person name="Barry K.W."/>
            <person name="Cichocki N."/>
            <person name="Veneault-Fourrey C."/>
            <person name="LaButti K."/>
            <person name="Lindquist E.A."/>
            <person name="Lipzen A."/>
            <person name="Lundell T."/>
            <person name="Morin E."/>
            <person name="Murat C."/>
            <person name="Sun H."/>
            <person name="Tunlid A."/>
            <person name="Henrissat B."/>
            <person name="Grigoriev I.V."/>
            <person name="Hibbett D.S."/>
            <person name="Martin F."/>
            <person name="Nordberg H.P."/>
            <person name="Cantor M.N."/>
            <person name="Hua S.X."/>
        </authorList>
    </citation>
    <scope>NUCLEOTIDE SEQUENCE [LARGE SCALE GENOMIC DNA]</scope>
    <source>
        <strain evidence="4 5">MAFF 305830</strain>
    </source>
</reference>
<evidence type="ECO:0000313" key="4">
    <source>
        <dbReference type="EMBL" id="KIM30284.1"/>
    </source>
</evidence>
<evidence type="ECO:0000256" key="2">
    <source>
        <dbReference type="SAM" id="MobiDB-lite"/>
    </source>
</evidence>
<proteinExistence type="predicted"/>
<keyword evidence="1" id="KW-0863">Zinc-finger</keyword>
<dbReference type="InterPro" id="IPR036236">
    <property type="entry name" value="Znf_C2H2_sf"/>
</dbReference>
<dbReference type="Proteomes" id="UP000054097">
    <property type="component" value="Unassembled WGS sequence"/>
</dbReference>
<evidence type="ECO:0000259" key="3">
    <source>
        <dbReference type="PROSITE" id="PS50157"/>
    </source>
</evidence>
<gene>
    <name evidence="4" type="ORF">M408DRAFT_296343</name>
</gene>
<dbReference type="InterPro" id="IPR013087">
    <property type="entry name" value="Znf_C2H2_type"/>
</dbReference>
<dbReference type="AlphaFoldDB" id="A0A0C3BDS6"/>
<dbReference type="EMBL" id="KN824285">
    <property type="protein sequence ID" value="KIM30284.1"/>
    <property type="molecule type" value="Genomic_DNA"/>
</dbReference>
<keyword evidence="5" id="KW-1185">Reference proteome</keyword>
<evidence type="ECO:0000313" key="5">
    <source>
        <dbReference type="Proteomes" id="UP000054097"/>
    </source>
</evidence>
<dbReference type="SUPFAM" id="SSF57667">
    <property type="entry name" value="beta-beta-alpha zinc fingers"/>
    <property type="match status" value="1"/>
</dbReference>
<sequence>MNLYPIQGGYEGPYFENSQVDGTFPTQPIPSEDSAAIHPWPAALSTTANKQLQEPRKCVASDPALQALALDLIHQRSVYPSYVPPDSTIARFFHVETAPEEDRPKNPQKAKQRKKPLPGGTLRYQCLWCKDYIGYSKEKARDHLLADLGAKPFKCTFGECTFSTVRRYDLNRHVRFKHDENLPNYNRI</sequence>
<keyword evidence="1" id="KW-0479">Metal-binding</keyword>
<dbReference type="OrthoDB" id="4748970at2759"/>
<feature type="domain" description="C2H2-type" evidence="3">
    <location>
        <begin position="153"/>
        <end position="183"/>
    </location>
</feature>
<dbReference type="GO" id="GO:0008270">
    <property type="term" value="F:zinc ion binding"/>
    <property type="evidence" value="ECO:0007669"/>
    <property type="project" value="UniProtKB-KW"/>
</dbReference>
<feature type="compositionally biased region" description="Basic residues" evidence="2">
    <location>
        <begin position="106"/>
        <end position="116"/>
    </location>
</feature>